<feature type="transmembrane region" description="Helical" evidence="1">
    <location>
        <begin position="21"/>
        <end position="43"/>
    </location>
</feature>
<dbReference type="PROSITE" id="PS51257">
    <property type="entry name" value="PROKAR_LIPOPROTEIN"/>
    <property type="match status" value="1"/>
</dbReference>
<evidence type="ECO:0000313" key="2">
    <source>
        <dbReference type="EMBL" id="EHD14133.1"/>
    </source>
</evidence>
<protein>
    <submittedName>
        <fullName evidence="2">Uncharacterized protein</fullName>
    </submittedName>
</protein>
<evidence type="ECO:0000313" key="3">
    <source>
        <dbReference type="Proteomes" id="UP000005939"/>
    </source>
</evidence>
<accession>G6F051</accession>
<feature type="transmembrane region" description="Helical" evidence="1">
    <location>
        <begin position="275"/>
        <end position="296"/>
    </location>
</feature>
<evidence type="ECO:0000256" key="1">
    <source>
        <dbReference type="SAM" id="Phobius"/>
    </source>
</evidence>
<feature type="transmembrane region" description="Helical" evidence="1">
    <location>
        <begin position="94"/>
        <end position="114"/>
    </location>
</feature>
<feature type="transmembrane region" description="Helical" evidence="1">
    <location>
        <begin position="143"/>
        <end position="162"/>
    </location>
</feature>
<feature type="transmembrane region" description="Helical" evidence="1">
    <location>
        <begin position="174"/>
        <end position="200"/>
    </location>
</feature>
<dbReference type="Proteomes" id="UP000005939">
    <property type="component" value="Unassembled WGS sequence"/>
</dbReference>
<reference evidence="2 3" key="1">
    <citation type="submission" date="2011-10" db="EMBL/GenBank/DDBJ databases">
        <title>Genome Sequence of Commensalibacter intestini A911, isolated from Drosophila gut.</title>
        <authorList>
            <person name="Lee W.-J."/>
            <person name="Kim E.-K."/>
        </authorList>
    </citation>
    <scope>NUCLEOTIDE SEQUENCE [LARGE SCALE GENOMIC DNA]</scope>
    <source>
        <strain evidence="2 3">A911</strain>
    </source>
</reference>
<dbReference type="AlphaFoldDB" id="G6F051"/>
<feature type="transmembrane region" description="Helical" evidence="1">
    <location>
        <begin position="236"/>
        <end position="255"/>
    </location>
</feature>
<proteinExistence type="predicted"/>
<name>G6F051_9PROT</name>
<keyword evidence="1" id="KW-0472">Membrane</keyword>
<dbReference type="STRING" id="1088868.CIN_09970"/>
<dbReference type="PATRIC" id="fig|1088868.3.peg.1001"/>
<organism evidence="2 3">
    <name type="scientific">Commensalibacter intestini A911</name>
    <dbReference type="NCBI Taxonomy" id="1088868"/>
    <lineage>
        <taxon>Bacteria</taxon>
        <taxon>Pseudomonadati</taxon>
        <taxon>Pseudomonadota</taxon>
        <taxon>Alphaproteobacteria</taxon>
        <taxon>Acetobacterales</taxon>
        <taxon>Acetobacteraceae</taxon>
    </lineage>
</organism>
<keyword evidence="1" id="KW-1133">Transmembrane helix</keyword>
<sequence>MHSKVLKMSFVLQRRSVQICCLLVFFACIICWRSSDVILYGRFWAEEGDNFFYHAWITPQLQMLLYSFGGYLNLATNATTLIAARYIPLQYSPYFTSITGLLFQLLPLFLLLTAKDEWLNSTKARILTTVLLLLVPESIETSLQSLHIQFQLTLASVILLVLQPVSSYQRYFRLFILALAGLSGVMNICLIPLFFIQYFLEKKQYRLAQLCIVLISCSIQYFIFYETVSNRFHNFFISDFFEIFFVRNLLFPFLGTNTETIKYANFLHDHIHQISAAYIPSLFVIIFLLTIIIIFLSSTKNKKSCFFLYLFFRSVFSFNHRFYWTKGGILNSF</sequence>
<feature type="transmembrane region" description="Helical" evidence="1">
    <location>
        <begin position="206"/>
        <end position="224"/>
    </location>
</feature>
<keyword evidence="1" id="KW-0812">Transmembrane</keyword>
<comment type="caution">
    <text evidence="2">The sequence shown here is derived from an EMBL/GenBank/DDBJ whole genome shotgun (WGS) entry which is preliminary data.</text>
</comment>
<dbReference type="EMBL" id="AGFR01000005">
    <property type="protein sequence ID" value="EHD14133.1"/>
    <property type="molecule type" value="Genomic_DNA"/>
</dbReference>
<gene>
    <name evidence="2" type="ORF">CIN_09970</name>
</gene>
<feature type="transmembrane region" description="Helical" evidence="1">
    <location>
        <begin position="63"/>
        <end position="87"/>
    </location>
</feature>